<dbReference type="PROSITE" id="PS51186">
    <property type="entry name" value="GNAT"/>
    <property type="match status" value="1"/>
</dbReference>
<comment type="caution">
    <text evidence="2">The sequence shown here is derived from an EMBL/GenBank/DDBJ whole genome shotgun (WGS) entry which is preliminary data.</text>
</comment>
<proteinExistence type="predicted"/>
<dbReference type="GO" id="GO:0016747">
    <property type="term" value="F:acyltransferase activity, transferring groups other than amino-acyl groups"/>
    <property type="evidence" value="ECO:0007669"/>
    <property type="project" value="InterPro"/>
</dbReference>
<gene>
    <name evidence="2" type="ORF">COU11_01230</name>
</gene>
<dbReference type="SUPFAM" id="SSF55729">
    <property type="entry name" value="Acyl-CoA N-acyltransferases (Nat)"/>
    <property type="match status" value="1"/>
</dbReference>
<dbReference type="Pfam" id="PF00583">
    <property type="entry name" value="Acetyltransf_1"/>
    <property type="match status" value="1"/>
</dbReference>
<dbReference type="AlphaFoldDB" id="A0A2H0ULI7"/>
<reference evidence="3" key="1">
    <citation type="submission" date="2017-09" db="EMBL/GenBank/DDBJ databases">
        <title>Depth-based differentiation of microbial function through sediment-hosted aquifers and enrichment of novel symbionts in the deep terrestrial subsurface.</title>
        <authorList>
            <person name="Probst A.J."/>
            <person name="Ladd B."/>
            <person name="Jarett J.K."/>
            <person name="Geller-Mcgrath D.E."/>
            <person name="Sieber C.M.K."/>
            <person name="Emerson J.B."/>
            <person name="Anantharaman K."/>
            <person name="Thomas B.C."/>
            <person name="Malmstrom R."/>
            <person name="Stieglmeier M."/>
            <person name="Klingl A."/>
            <person name="Woyke T."/>
            <person name="Ryan C.M."/>
            <person name="Banfield J.F."/>
        </authorList>
    </citation>
    <scope>NUCLEOTIDE SEQUENCE [LARGE SCALE GENOMIC DNA]</scope>
</reference>
<accession>A0A2H0ULI7</accession>
<evidence type="ECO:0000259" key="1">
    <source>
        <dbReference type="PROSITE" id="PS51186"/>
    </source>
</evidence>
<sequence length="149" mass="16818">MVSISFKRATLSDIDEYLDIEKSVADLKTYSPITTEEEAENEIKTNVVYFIKNEDLIIGSIAYELKSSEHAYFSGLVVRPEFQGQGIAKQAMKDLLAGELKDMKKIDLVTHPHNTPAVMLYLSLGFIIEGWKDNYFGDGEPRIVLALNR</sequence>
<feature type="domain" description="N-acetyltransferase" evidence="1">
    <location>
        <begin position="4"/>
        <end position="149"/>
    </location>
</feature>
<protein>
    <recommendedName>
        <fullName evidence="1">N-acetyltransferase domain-containing protein</fullName>
    </recommendedName>
</protein>
<name>A0A2H0ULI7_9BACT</name>
<dbReference type="InterPro" id="IPR016181">
    <property type="entry name" value="Acyl_CoA_acyltransferase"/>
</dbReference>
<organism evidence="2 3">
    <name type="scientific">Candidatus Harrisonbacteria bacterium CG10_big_fil_rev_8_21_14_0_10_49_15</name>
    <dbReference type="NCBI Taxonomy" id="1974587"/>
    <lineage>
        <taxon>Bacteria</taxon>
        <taxon>Candidatus Harrisoniibacteriota</taxon>
    </lineage>
</organism>
<dbReference type="Gene3D" id="3.40.630.30">
    <property type="match status" value="1"/>
</dbReference>
<dbReference type="CDD" id="cd04301">
    <property type="entry name" value="NAT_SF"/>
    <property type="match status" value="1"/>
</dbReference>
<dbReference type="Proteomes" id="UP000229526">
    <property type="component" value="Unassembled WGS sequence"/>
</dbReference>
<dbReference type="EMBL" id="PFBD01000011">
    <property type="protein sequence ID" value="PIR87272.1"/>
    <property type="molecule type" value="Genomic_DNA"/>
</dbReference>
<dbReference type="InterPro" id="IPR000182">
    <property type="entry name" value="GNAT_dom"/>
</dbReference>
<evidence type="ECO:0000313" key="3">
    <source>
        <dbReference type="Proteomes" id="UP000229526"/>
    </source>
</evidence>
<evidence type="ECO:0000313" key="2">
    <source>
        <dbReference type="EMBL" id="PIR87272.1"/>
    </source>
</evidence>